<protein>
    <submittedName>
        <fullName evidence="1">Uncharacterized protein</fullName>
    </submittedName>
</protein>
<reference evidence="1 2" key="1">
    <citation type="journal article" date="2021" name="Nat. Plants">
        <title>The Taxus genome provides insights into paclitaxel biosynthesis.</title>
        <authorList>
            <person name="Xiong X."/>
            <person name="Gou J."/>
            <person name="Liao Q."/>
            <person name="Li Y."/>
            <person name="Zhou Q."/>
            <person name="Bi G."/>
            <person name="Li C."/>
            <person name="Du R."/>
            <person name="Wang X."/>
            <person name="Sun T."/>
            <person name="Guo L."/>
            <person name="Liang H."/>
            <person name="Lu P."/>
            <person name="Wu Y."/>
            <person name="Zhang Z."/>
            <person name="Ro D.K."/>
            <person name="Shang Y."/>
            <person name="Huang S."/>
            <person name="Yan J."/>
        </authorList>
    </citation>
    <scope>NUCLEOTIDE SEQUENCE [LARGE SCALE GENOMIC DNA]</scope>
    <source>
        <strain evidence="1">Ta-2019</strain>
    </source>
</reference>
<evidence type="ECO:0000313" key="2">
    <source>
        <dbReference type="Proteomes" id="UP000824469"/>
    </source>
</evidence>
<organism evidence="1 2">
    <name type="scientific">Taxus chinensis</name>
    <name type="common">Chinese yew</name>
    <name type="synonym">Taxus wallichiana var. chinensis</name>
    <dbReference type="NCBI Taxonomy" id="29808"/>
    <lineage>
        <taxon>Eukaryota</taxon>
        <taxon>Viridiplantae</taxon>
        <taxon>Streptophyta</taxon>
        <taxon>Embryophyta</taxon>
        <taxon>Tracheophyta</taxon>
        <taxon>Spermatophyta</taxon>
        <taxon>Pinopsida</taxon>
        <taxon>Pinidae</taxon>
        <taxon>Conifers II</taxon>
        <taxon>Cupressales</taxon>
        <taxon>Taxaceae</taxon>
        <taxon>Taxus</taxon>
    </lineage>
</organism>
<name>A0AA38G5X3_TAXCH</name>
<gene>
    <name evidence="1" type="ORF">KI387_025204</name>
</gene>
<dbReference type="EMBL" id="JAHRHJ020000005">
    <property type="protein sequence ID" value="KAH9316577.1"/>
    <property type="molecule type" value="Genomic_DNA"/>
</dbReference>
<keyword evidence="2" id="KW-1185">Reference proteome</keyword>
<feature type="non-terminal residue" evidence="1">
    <location>
        <position position="1"/>
    </location>
</feature>
<dbReference type="Proteomes" id="UP000824469">
    <property type="component" value="Unassembled WGS sequence"/>
</dbReference>
<evidence type="ECO:0000313" key="1">
    <source>
        <dbReference type="EMBL" id="KAH9316577.1"/>
    </source>
</evidence>
<comment type="caution">
    <text evidence="1">The sequence shown here is derived from an EMBL/GenBank/DDBJ whole genome shotgun (WGS) entry which is preliminary data.</text>
</comment>
<feature type="non-terminal residue" evidence="1">
    <location>
        <position position="56"/>
    </location>
</feature>
<proteinExistence type="predicted"/>
<dbReference type="AlphaFoldDB" id="A0AA38G5X3"/>
<accession>A0AA38G5X3</accession>
<sequence length="56" mass="6508">GGYKTAGKEGKIAAVVTHPSWWGVKPLRWLRLGLGYRKRRFRRQERERERLGSGQA</sequence>